<evidence type="ECO:0000313" key="1">
    <source>
        <dbReference type="EMBL" id="QHS86725.1"/>
    </source>
</evidence>
<sequence>MSKKPKRDYRTGRITIEQARNRFHEYYDQKAERGKYTTPLGLFRAKLFDMMYTKKDKFLIKCNNTNTYDAKNDINPGECEKGSVKYMLEAGPKTFDAQHVDAFDEGVKFKLENAEGEELGPYESKGATKKLPKIDDAVDAKDIGGPRVNKKKLYVEYFKKQYNARVAEDMTPGGHKGLKAAIPRVHRAPPKGSGNNLVDRYWDNYDKQNEVGELAPNYKRRNKKKSVAEVKLLDFTIGSVDFNATEDLLFDEDDLDIHKTYKLYKKGDKILIQDSRSKLFIESDGNTEYDTQINYLQKLGLILNKEPLVFNEDLEGVILFNLKFKKTNRSKKILLILTLNVTKGELSYDDDEISNENFKNWYTEWLESEGGKPKLLDFWINYGPAEDYESIIVEPIKELQQGGTIHLYGGTEYSSSSDEYSIVSSDEE</sequence>
<organism evidence="1">
    <name type="scientific">viral metagenome</name>
    <dbReference type="NCBI Taxonomy" id="1070528"/>
    <lineage>
        <taxon>unclassified sequences</taxon>
        <taxon>metagenomes</taxon>
        <taxon>organismal metagenomes</taxon>
    </lineage>
</organism>
<protein>
    <submittedName>
        <fullName evidence="1">Uncharacterized protein</fullName>
    </submittedName>
</protein>
<reference evidence="1" key="1">
    <citation type="journal article" date="2020" name="Nature">
        <title>Giant virus diversity and host interactions through global metagenomics.</title>
        <authorList>
            <person name="Schulz F."/>
            <person name="Roux S."/>
            <person name="Paez-Espino D."/>
            <person name="Jungbluth S."/>
            <person name="Walsh D.A."/>
            <person name="Denef V.J."/>
            <person name="McMahon K.D."/>
            <person name="Konstantinidis K.T."/>
            <person name="Eloe-Fadrosh E.A."/>
            <person name="Kyrpides N.C."/>
            <person name="Woyke T."/>
        </authorList>
    </citation>
    <scope>NUCLEOTIDE SEQUENCE</scope>
    <source>
        <strain evidence="1">GVMAG-M-3300009422-16</strain>
    </source>
</reference>
<accession>A0A6C0B3B7</accession>
<dbReference type="AlphaFoldDB" id="A0A6C0B3B7"/>
<name>A0A6C0B3B7_9ZZZZ</name>
<proteinExistence type="predicted"/>
<dbReference type="EMBL" id="MN739061">
    <property type="protein sequence ID" value="QHS86725.1"/>
    <property type="molecule type" value="Genomic_DNA"/>
</dbReference>